<evidence type="ECO:0000313" key="8">
    <source>
        <dbReference type="Proteomes" id="UP001237642"/>
    </source>
</evidence>
<comment type="subcellular location">
    <subcellularLocation>
        <location evidence="5">Cytoplasm</location>
        <location evidence="5">Cytoskeleton</location>
        <location evidence="5">Microtubule organizing center</location>
    </subcellularLocation>
</comment>
<reference evidence="7" key="2">
    <citation type="submission" date="2023-05" db="EMBL/GenBank/DDBJ databases">
        <authorList>
            <person name="Schelkunov M.I."/>
        </authorList>
    </citation>
    <scope>NUCLEOTIDE SEQUENCE</scope>
    <source>
        <strain evidence="7">Hsosn_3</strain>
        <tissue evidence="7">Leaf</tissue>
    </source>
</reference>
<sequence length="310" mass="35347">MLYPLYTNRSYVSSSIWPEKGQTRVETFIKLRGLGRPIYGLVEDENSILPYWLSNASALLCLLQRNIRSNGFLSASSKRSAGSTGLNGRIAQARPLLTRALEEGNFDGLVDSRLRNNYNQSEMSRMVACATACVRHSARRRPRMSQATWQKMMKMGQFIRSMKMGPFIRSIWAEFQKLLSFGLSTFTVVKDMMDFESAHMSYLNDSLTICFLSDETTGIASIIQNILQCALDFRSCLTGSTWQTGVEIGDSSSNFSQTNISQVHNIRRVFYNNLKELYICYLKSPKHGEFSLSRFWDCLNYNDYYAEVIG</sequence>
<name>A0AAD8LYL3_9APIA</name>
<dbReference type="InterPro" id="IPR042241">
    <property type="entry name" value="GCP_C_sf"/>
</dbReference>
<dbReference type="GO" id="GO:0051011">
    <property type="term" value="F:microtubule minus-end binding"/>
    <property type="evidence" value="ECO:0007669"/>
    <property type="project" value="TreeGrafter"/>
</dbReference>
<evidence type="ECO:0000256" key="3">
    <source>
        <dbReference type="ARBA" id="ARBA00022701"/>
    </source>
</evidence>
<protein>
    <recommendedName>
        <fullName evidence="5">Gamma-tubulin complex component</fullName>
    </recommendedName>
</protein>
<dbReference type="GO" id="GO:0043015">
    <property type="term" value="F:gamma-tubulin binding"/>
    <property type="evidence" value="ECO:0007669"/>
    <property type="project" value="InterPro"/>
</dbReference>
<evidence type="ECO:0000259" key="6">
    <source>
        <dbReference type="Pfam" id="PF04130"/>
    </source>
</evidence>
<gene>
    <name evidence="7" type="ORF">POM88_047317</name>
</gene>
<dbReference type="Proteomes" id="UP001237642">
    <property type="component" value="Unassembled WGS sequence"/>
</dbReference>
<comment type="function">
    <text evidence="5">Component of the gamma-tubulin ring complex (gTuRC) which mediates microtubule nucleation.</text>
</comment>
<dbReference type="AlphaFoldDB" id="A0AAD8LYL3"/>
<dbReference type="InterPro" id="IPR040457">
    <property type="entry name" value="GCP_C"/>
</dbReference>
<dbReference type="GO" id="GO:0007020">
    <property type="term" value="P:microtubule nucleation"/>
    <property type="evidence" value="ECO:0007669"/>
    <property type="project" value="InterPro"/>
</dbReference>
<dbReference type="GO" id="GO:0000930">
    <property type="term" value="C:gamma-tubulin complex"/>
    <property type="evidence" value="ECO:0007669"/>
    <property type="project" value="TreeGrafter"/>
</dbReference>
<keyword evidence="3 5" id="KW-0493">Microtubule</keyword>
<dbReference type="Pfam" id="PF04130">
    <property type="entry name" value="GCP_C_terminal"/>
    <property type="match status" value="1"/>
</dbReference>
<evidence type="ECO:0000313" key="7">
    <source>
        <dbReference type="EMBL" id="KAK1354061.1"/>
    </source>
</evidence>
<comment type="caution">
    <text evidence="7">The sequence shown here is derived from an EMBL/GenBank/DDBJ whole genome shotgun (WGS) entry which is preliminary data.</text>
</comment>
<evidence type="ECO:0000256" key="2">
    <source>
        <dbReference type="ARBA" id="ARBA00022490"/>
    </source>
</evidence>
<dbReference type="GO" id="GO:0051225">
    <property type="term" value="P:spindle assembly"/>
    <property type="evidence" value="ECO:0007669"/>
    <property type="project" value="TreeGrafter"/>
</dbReference>
<dbReference type="PANTHER" id="PTHR19302">
    <property type="entry name" value="GAMMA TUBULIN COMPLEX PROTEIN"/>
    <property type="match status" value="1"/>
</dbReference>
<evidence type="ECO:0000256" key="5">
    <source>
        <dbReference type="RuleBase" id="RU363050"/>
    </source>
</evidence>
<dbReference type="PANTHER" id="PTHR19302:SF70">
    <property type="entry name" value="GAMMA-TUBULIN COMPLEX COMPONENT 6"/>
    <property type="match status" value="1"/>
</dbReference>
<dbReference type="InterPro" id="IPR007259">
    <property type="entry name" value="GCP"/>
</dbReference>
<dbReference type="EMBL" id="JAUIZM010000011">
    <property type="protein sequence ID" value="KAK1354061.1"/>
    <property type="molecule type" value="Genomic_DNA"/>
</dbReference>
<dbReference type="GO" id="GO:0000922">
    <property type="term" value="C:spindle pole"/>
    <property type="evidence" value="ECO:0007669"/>
    <property type="project" value="InterPro"/>
</dbReference>
<proteinExistence type="inferred from homology"/>
<evidence type="ECO:0000256" key="4">
    <source>
        <dbReference type="ARBA" id="ARBA00023212"/>
    </source>
</evidence>
<keyword evidence="4 5" id="KW-0206">Cytoskeleton</keyword>
<accession>A0AAD8LYL3</accession>
<reference evidence="7" key="1">
    <citation type="submission" date="2023-02" db="EMBL/GenBank/DDBJ databases">
        <title>Genome of toxic invasive species Heracleum sosnowskyi carries increased number of genes despite the absence of recent whole-genome duplications.</title>
        <authorList>
            <person name="Schelkunov M."/>
            <person name="Shtratnikova V."/>
            <person name="Makarenko M."/>
            <person name="Klepikova A."/>
            <person name="Omelchenko D."/>
            <person name="Novikova G."/>
            <person name="Obukhova E."/>
            <person name="Bogdanov V."/>
            <person name="Penin A."/>
            <person name="Logacheva M."/>
        </authorList>
    </citation>
    <scope>NUCLEOTIDE SEQUENCE</scope>
    <source>
        <strain evidence="7">Hsosn_3</strain>
        <tissue evidence="7">Leaf</tissue>
    </source>
</reference>
<organism evidence="7 8">
    <name type="scientific">Heracleum sosnowskyi</name>
    <dbReference type="NCBI Taxonomy" id="360622"/>
    <lineage>
        <taxon>Eukaryota</taxon>
        <taxon>Viridiplantae</taxon>
        <taxon>Streptophyta</taxon>
        <taxon>Embryophyta</taxon>
        <taxon>Tracheophyta</taxon>
        <taxon>Spermatophyta</taxon>
        <taxon>Magnoliopsida</taxon>
        <taxon>eudicotyledons</taxon>
        <taxon>Gunneridae</taxon>
        <taxon>Pentapetalae</taxon>
        <taxon>asterids</taxon>
        <taxon>campanulids</taxon>
        <taxon>Apiales</taxon>
        <taxon>Apiaceae</taxon>
        <taxon>Apioideae</taxon>
        <taxon>apioid superclade</taxon>
        <taxon>Tordylieae</taxon>
        <taxon>Tordyliinae</taxon>
        <taxon>Heracleum</taxon>
    </lineage>
</organism>
<keyword evidence="2 5" id="KW-0963">Cytoplasm</keyword>
<dbReference type="GO" id="GO:0031122">
    <property type="term" value="P:cytoplasmic microtubule organization"/>
    <property type="evidence" value="ECO:0007669"/>
    <property type="project" value="TreeGrafter"/>
</dbReference>
<dbReference type="GO" id="GO:0051321">
    <property type="term" value="P:meiotic cell cycle"/>
    <property type="evidence" value="ECO:0007669"/>
    <property type="project" value="TreeGrafter"/>
</dbReference>
<evidence type="ECO:0000256" key="1">
    <source>
        <dbReference type="ARBA" id="ARBA00010337"/>
    </source>
</evidence>
<dbReference type="Gene3D" id="1.20.120.1900">
    <property type="entry name" value="Gamma-tubulin complex, C-terminal domain"/>
    <property type="match status" value="1"/>
</dbReference>
<dbReference type="GO" id="GO:0000278">
    <property type="term" value="P:mitotic cell cycle"/>
    <property type="evidence" value="ECO:0007669"/>
    <property type="project" value="TreeGrafter"/>
</dbReference>
<dbReference type="GO" id="GO:0005874">
    <property type="term" value="C:microtubule"/>
    <property type="evidence" value="ECO:0007669"/>
    <property type="project" value="UniProtKB-KW"/>
</dbReference>
<feature type="domain" description="Gamma tubulin complex component C-terminal" evidence="6">
    <location>
        <begin position="129"/>
        <end position="305"/>
    </location>
</feature>
<comment type="similarity">
    <text evidence="1 5">Belongs to the TUBGCP family.</text>
</comment>
<keyword evidence="8" id="KW-1185">Reference proteome</keyword>